<organism evidence="1 2">
    <name type="scientific">Sphaerodactylus townsendi</name>
    <dbReference type="NCBI Taxonomy" id="933632"/>
    <lineage>
        <taxon>Eukaryota</taxon>
        <taxon>Metazoa</taxon>
        <taxon>Chordata</taxon>
        <taxon>Craniata</taxon>
        <taxon>Vertebrata</taxon>
        <taxon>Euteleostomi</taxon>
        <taxon>Lepidosauria</taxon>
        <taxon>Squamata</taxon>
        <taxon>Bifurcata</taxon>
        <taxon>Gekkota</taxon>
        <taxon>Sphaerodactylidae</taxon>
        <taxon>Sphaerodactylus</taxon>
    </lineage>
</organism>
<proteinExistence type="predicted"/>
<evidence type="ECO:0000313" key="2">
    <source>
        <dbReference type="Proteomes" id="UP000827872"/>
    </source>
</evidence>
<name>A0ACB8FE64_9SAUR</name>
<keyword evidence="2" id="KW-1185">Reference proteome</keyword>
<accession>A0ACB8FE64</accession>
<evidence type="ECO:0000313" key="1">
    <source>
        <dbReference type="EMBL" id="KAH8003489.1"/>
    </source>
</evidence>
<protein>
    <submittedName>
        <fullName evidence="1">Uncharacterized protein</fullName>
    </submittedName>
</protein>
<sequence length="262" mass="29983">MGRPVFVERLRGEEGVVGCGGNDSALMEVSWAQDQVVLRTGGFEVPVFVVTRFVYSENLKKMTDNLDQFIEDQKAKLAQDKAKLENDPPYMEMRSRSAEKLTETNRMLISMAKENIPPNNQETDVLAWTSKLLYFGLIMKLITVQLWEEQKLLWKQRHPGACVNVEELYSSVTLERQLSHSGVSLSAAFLEAVRQRHLQAHCNYPSPVGYVKCEHLELTFHFWRGLVVRSLFLLPSAEMNTTLLAKHNTDQKALWKLEVLSK</sequence>
<dbReference type="EMBL" id="CM037622">
    <property type="protein sequence ID" value="KAH8003489.1"/>
    <property type="molecule type" value="Genomic_DNA"/>
</dbReference>
<dbReference type="Proteomes" id="UP000827872">
    <property type="component" value="Linkage Group LG09"/>
</dbReference>
<comment type="caution">
    <text evidence="1">The sequence shown here is derived from an EMBL/GenBank/DDBJ whole genome shotgun (WGS) entry which is preliminary data.</text>
</comment>
<gene>
    <name evidence="1" type="ORF">K3G42_019276</name>
</gene>
<reference evidence="1" key="1">
    <citation type="submission" date="2021-08" db="EMBL/GenBank/DDBJ databases">
        <title>The first chromosome-level gecko genome reveals the dynamic sex chromosomes of Neotropical dwarf geckos (Sphaerodactylidae: Sphaerodactylus).</title>
        <authorList>
            <person name="Pinto B.J."/>
            <person name="Keating S.E."/>
            <person name="Gamble T."/>
        </authorList>
    </citation>
    <scope>NUCLEOTIDE SEQUENCE</scope>
    <source>
        <strain evidence="1">TG3544</strain>
    </source>
</reference>